<evidence type="ECO:0000256" key="2">
    <source>
        <dbReference type="ARBA" id="ARBA00022692"/>
    </source>
</evidence>
<keyword evidence="4 9" id="KW-0067">ATP-binding</keyword>
<evidence type="ECO:0000256" key="6">
    <source>
        <dbReference type="ARBA" id="ARBA00023136"/>
    </source>
</evidence>
<sequence length="613" mass="65829">MGLLRLSVQDSRAGSFLVLVHCGRAVVPAATALAIGWLGTELTDSVSGRQSAAATVWPLVLMCVLLVADEVLTALAGAMEQYIAGRVDARARRFVRHLALAPQEMAHLEDSQFADDAARVSEDSGGVPRSPGMAAVGQLRLVFRMAAAFGAAAVVAWMFSWALALVLLTTSLTMRALLRRWWIYLAAVRDEREGLRRRAEYWTEVASAGSAGKEVRLFGLHEWVVRRRTREFLSWVEVIWSARRGVLRRQWWIAALAGIGACSALLLPALAAVHGTLPAVDVMPVLVAAWGVFAIGPMGQEAFDIEYGLGAVRALDRLTAAHGHSAAATAVEGNGKAEANDAVPAEIRAEGLVFRYPRAKEAVVSGLDLIVSPGEVLALVGENGVGKTTLIKVIAGLHLPTGGRLLVDGSPVEGSDLAVWRRRVATVFQDFNQYPLSAADNIALAAPEYRDDLEGVRAAARRAGAASFVEQLPHGYETVLTSGRTGGTDLSGGQWQRIAIARAIFAVEHGRDVLILDEPTAHLDVEAEARFYGQIIAEVSGATVLLISHRLSTVRNADRIVLLEDGRIVEQGSHDELMVSDRGYARLFRLQAARFTGKDGQTDVTAQSVEAGR</sequence>
<gene>
    <name evidence="9" type="ORF">STRAU_1699</name>
</gene>
<evidence type="ECO:0000256" key="5">
    <source>
        <dbReference type="ARBA" id="ARBA00022989"/>
    </source>
</evidence>
<proteinExistence type="predicted"/>
<dbReference type="InterPro" id="IPR036640">
    <property type="entry name" value="ABC1_TM_sf"/>
</dbReference>
<dbReference type="GO" id="GO:0005886">
    <property type="term" value="C:plasma membrane"/>
    <property type="evidence" value="ECO:0007669"/>
    <property type="project" value="UniProtKB-SubCell"/>
</dbReference>
<dbReference type="Gene3D" id="1.20.1560.10">
    <property type="entry name" value="ABC transporter type 1, transmembrane domain"/>
    <property type="match status" value="1"/>
</dbReference>
<keyword evidence="5 7" id="KW-1133">Transmembrane helix</keyword>
<dbReference type="Proteomes" id="UP000014629">
    <property type="component" value="Unassembled WGS sequence"/>
</dbReference>
<dbReference type="PANTHER" id="PTHR43394">
    <property type="entry name" value="ATP-DEPENDENT PERMEASE MDL1, MITOCHONDRIAL"/>
    <property type="match status" value="1"/>
</dbReference>
<dbReference type="PROSITE" id="PS00211">
    <property type="entry name" value="ABC_TRANSPORTER_1"/>
    <property type="match status" value="1"/>
</dbReference>
<evidence type="ECO:0000256" key="3">
    <source>
        <dbReference type="ARBA" id="ARBA00022741"/>
    </source>
</evidence>
<dbReference type="InterPro" id="IPR039421">
    <property type="entry name" value="Type_1_exporter"/>
</dbReference>
<dbReference type="SMART" id="SM00382">
    <property type="entry name" value="AAA"/>
    <property type="match status" value="1"/>
</dbReference>
<dbReference type="InterPro" id="IPR017871">
    <property type="entry name" value="ABC_transporter-like_CS"/>
</dbReference>
<keyword evidence="10" id="KW-1185">Reference proteome</keyword>
<keyword evidence="3" id="KW-0547">Nucleotide-binding</keyword>
<protein>
    <submittedName>
        <fullName evidence="9">Putative Lipid A export ATP-binding/permease protein MsbA</fullName>
    </submittedName>
</protein>
<comment type="subcellular location">
    <subcellularLocation>
        <location evidence="1">Cell membrane</location>
        <topology evidence="1">Multi-pass membrane protein</topology>
    </subcellularLocation>
</comment>
<dbReference type="SUPFAM" id="SSF52540">
    <property type="entry name" value="P-loop containing nucleoside triphosphate hydrolases"/>
    <property type="match status" value="1"/>
</dbReference>
<evidence type="ECO:0000259" key="8">
    <source>
        <dbReference type="PROSITE" id="PS50893"/>
    </source>
</evidence>
<dbReference type="AlphaFoldDB" id="S3ZPU9"/>
<dbReference type="PROSITE" id="PS50893">
    <property type="entry name" value="ABC_TRANSPORTER_2"/>
    <property type="match status" value="1"/>
</dbReference>
<evidence type="ECO:0000313" key="9">
    <source>
        <dbReference type="EMBL" id="EPH45223.1"/>
    </source>
</evidence>
<feature type="transmembrane region" description="Helical" evidence="7">
    <location>
        <begin position="146"/>
        <end position="170"/>
    </location>
</feature>
<feature type="transmembrane region" description="Helical" evidence="7">
    <location>
        <begin position="251"/>
        <end position="271"/>
    </location>
</feature>
<dbReference type="GO" id="GO:0005524">
    <property type="term" value="F:ATP binding"/>
    <property type="evidence" value="ECO:0007669"/>
    <property type="project" value="UniProtKB-KW"/>
</dbReference>
<dbReference type="EMBL" id="AOPZ01000066">
    <property type="protein sequence ID" value="EPH45223.1"/>
    <property type="molecule type" value="Genomic_DNA"/>
</dbReference>
<dbReference type="InterPro" id="IPR027417">
    <property type="entry name" value="P-loop_NTPase"/>
</dbReference>
<dbReference type="SUPFAM" id="SSF90123">
    <property type="entry name" value="ABC transporter transmembrane region"/>
    <property type="match status" value="1"/>
</dbReference>
<keyword evidence="6 7" id="KW-0472">Membrane</keyword>
<evidence type="ECO:0000313" key="10">
    <source>
        <dbReference type="Proteomes" id="UP000014629"/>
    </source>
</evidence>
<evidence type="ECO:0000256" key="4">
    <source>
        <dbReference type="ARBA" id="ARBA00022840"/>
    </source>
</evidence>
<feature type="domain" description="ABC transporter" evidence="8">
    <location>
        <begin position="347"/>
        <end position="590"/>
    </location>
</feature>
<evidence type="ECO:0000256" key="7">
    <source>
        <dbReference type="SAM" id="Phobius"/>
    </source>
</evidence>
<dbReference type="GO" id="GO:0015421">
    <property type="term" value="F:ABC-type oligopeptide transporter activity"/>
    <property type="evidence" value="ECO:0007669"/>
    <property type="project" value="TreeGrafter"/>
</dbReference>
<accession>S3ZPU9</accession>
<comment type="caution">
    <text evidence="9">The sequence shown here is derived from an EMBL/GenBank/DDBJ whole genome shotgun (WGS) entry which is preliminary data.</text>
</comment>
<dbReference type="Gene3D" id="3.40.50.300">
    <property type="entry name" value="P-loop containing nucleotide triphosphate hydrolases"/>
    <property type="match status" value="1"/>
</dbReference>
<dbReference type="InterPro" id="IPR003593">
    <property type="entry name" value="AAA+_ATPase"/>
</dbReference>
<dbReference type="InterPro" id="IPR003439">
    <property type="entry name" value="ABC_transporter-like_ATP-bd"/>
</dbReference>
<dbReference type="Pfam" id="PF00005">
    <property type="entry name" value="ABC_tran"/>
    <property type="match status" value="1"/>
</dbReference>
<evidence type="ECO:0000256" key="1">
    <source>
        <dbReference type="ARBA" id="ARBA00004651"/>
    </source>
</evidence>
<dbReference type="GO" id="GO:0016887">
    <property type="term" value="F:ATP hydrolysis activity"/>
    <property type="evidence" value="ECO:0007669"/>
    <property type="project" value="InterPro"/>
</dbReference>
<name>S3ZPU9_9ACTN</name>
<dbReference type="PATRIC" id="fig|1286094.4.peg.1674"/>
<keyword evidence="2 7" id="KW-0812">Transmembrane</keyword>
<dbReference type="PANTHER" id="PTHR43394:SF1">
    <property type="entry name" value="ATP-BINDING CASSETTE SUB-FAMILY B MEMBER 10, MITOCHONDRIAL"/>
    <property type="match status" value="1"/>
</dbReference>
<reference evidence="9 10" key="1">
    <citation type="submission" date="2013-02" db="EMBL/GenBank/DDBJ databases">
        <title>Draft Genome Sequence of Streptomyces aurantiacus, Which Produces Setomimycin.</title>
        <authorList>
            <person name="Gruening B.A."/>
            <person name="Praeg A."/>
            <person name="Erxleben A."/>
            <person name="Guenther S."/>
            <person name="Mueller M."/>
        </authorList>
    </citation>
    <scope>NUCLEOTIDE SEQUENCE [LARGE SCALE GENOMIC DNA]</scope>
    <source>
        <strain evidence="9 10">JA 4570</strain>
    </source>
</reference>
<organism evidence="9 10">
    <name type="scientific">Streptomyces aurantiacus JA 4570</name>
    <dbReference type="NCBI Taxonomy" id="1286094"/>
    <lineage>
        <taxon>Bacteria</taxon>
        <taxon>Bacillati</taxon>
        <taxon>Actinomycetota</taxon>
        <taxon>Actinomycetes</taxon>
        <taxon>Kitasatosporales</taxon>
        <taxon>Streptomycetaceae</taxon>
        <taxon>Streptomyces</taxon>
        <taxon>Streptomyces aurantiacus group</taxon>
    </lineage>
</organism>